<dbReference type="PROSITE" id="PS50943">
    <property type="entry name" value="HTH_CROC1"/>
    <property type="match status" value="1"/>
</dbReference>
<dbReference type="CDD" id="cd00093">
    <property type="entry name" value="HTH_XRE"/>
    <property type="match status" value="1"/>
</dbReference>
<dbReference type="RefSeq" id="WP_184517224.1">
    <property type="nucleotide sequence ID" value="NZ_CP050292.1"/>
</dbReference>
<evidence type="ECO:0000313" key="2">
    <source>
        <dbReference type="EMBL" id="QND71456.1"/>
    </source>
</evidence>
<dbReference type="InterPro" id="IPR010982">
    <property type="entry name" value="Lambda_DNA-bd_dom_sf"/>
</dbReference>
<name>A0A7G6TXH4_9BRAD</name>
<dbReference type="GO" id="GO:0003677">
    <property type="term" value="F:DNA binding"/>
    <property type="evidence" value="ECO:0007669"/>
    <property type="project" value="InterPro"/>
</dbReference>
<organism evidence="2 3">
    <name type="scientific">Tardiphaga robiniae</name>
    <dbReference type="NCBI Taxonomy" id="943830"/>
    <lineage>
        <taxon>Bacteria</taxon>
        <taxon>Pseudomonadati</taxon>
        <taxon>Pseudomonadota</taxon>
        <taxon>Alphaproteobacteria</taxon>
        <taxon>Hyphomicrobiales</taxon>
        <taxon>Nitrobacteraceae</taxon>
        <taxon>Tardiphaga</taxon>
    </lineage>
</organism>
<feature type="domain" description="HTH cro/C1-type" evidence="1">
    <location>
        <begin position="14"/>
        <end position="45"/>
    </location>
</feature>
<dbReference type="AlphaFoldDB" id="A0A7G6TXH4"/>
<dbReference type="SMART" id="SM00530">
    <property type="entry name" value="HTH_XRE"/>
    <property type="match status" value="1"/>
</dbReference>
<dbReference type="SUPFAM" id="SSF47413">
    <property type="entry name" value="lambda repressor-like DNA-binding domains"/>
    <property type="match status" value="1"/>
</dbReference>
<dbReference type="InterPro" id="IPR001387">
    <property type="entry name" value="Cro/C1-type_HTH"/>
</dbReference>
<dbReference type="KEGG" id="trb:HB776_09565"/>
<reference evidence="3" key="1">
    <citation type="journal article" date="2020" name="Mol. Plant Microbe">
        <title>Rhizobial microsymbionts of the narrowly endemic Oxytropis species growing in Kamchatka are characterized by significant genetic diversity and possess a set of genes that are associated with T3SS and T6SS secretion systems and can affect the development of symbiosis.</title>
        <authorList>
            <person name="Safronova V."/>
            <person name="Guro P."/>
            <person name="Sazanova A."/>
            <person name="Kuznetsova I."/>
            <person name="Belimov A."/>
            <person name="Yakubov V."/>
            <person name="Chirak E."/>
            <person name="Afonin A."/>
            <person name="Gogolev Y."/>
            <person name="Andronov E."/>
            <person name="Tikhonovich I."/>
        </authorList>
    </citation>
    <scope>NUCLEOTIDE SEQUENCE [LARGE SCALE GENOMIC DNA]</scope>
    <source>
        <strain evidence="3">581</strain>
    </source>
</reference>
<evidence type="ECO:0000313" key="3">
    <source>
        <dbReference type="Proteomes" id="UP000515291"/>
    </source>
</evidence>
<accession>A0A7G6TXH4</accession>
<dbReference type="Gene3D" id="1.10.260.40">
    <property type="entry name" value="lambda repressor-like DNA-binding domains"/>
    <property type="match status" value="1"/>
</dbReference>
<proteinExistence type="predicted"/>
<dbReference type="EMBL" id="CP050292">
    <property type="protein sequence ID" value="QND71456.1"/>
    <property type="molecule type" value="Genomic_DNA"/>
</dbReference>
<gene>
    <name evidence="2" type="ORF">HB776_09565</name>
</gene>
<sequence>MVNLREPAITSAQLRAARAWLNWSQEQLAAKAGISKRAVVRYEGGGSVSHAETSTSLRTALEAAGLRFSFDGMRGTGLSVVE</sequence>
<dbReference type="Proteomes" id="UP000515291">
    <property type="component" value="Chromosome"/>
</dbReference>
<dbReference type="Pfam" id="PF01381">
    <property type="entry name" value="HTH_3"/>
    <property type="match status" value="1"/>
</dbReference>
<protein>
    <submittedName>
        <fullName evidence="2">Helix-turn-helix transcriptional regulator</fullName>
    </submittedName>
</protein>
<evidence type="ECO:0000259" key="1">
    <source>
        <dbReference type="PROSITE" id="PS50943"/>
    </source>
</evidence>